<gene>
    <name evidence="7" type="primary">mltG</name>
    <name evidence="8" type="ORF">GCM10011450_04870</name>
</gene>
<keyword evidence="6 7" id="KW-0961">Cell wall biogenesis/degradation</keyword>
<dbReference type="Proteomes" id="UP000608345">
    <property type="component" value="Unassembled WGS sequence"/>
</dbReference>
<keyword evidence="3 7" id="KW-1133">Transmembrane helix</keyword>
<dbReference type="CDD" id="cd08010">
    <property type="entry name" value="MltG_like"/>
    <property type="match status" value="1"/>
</dbReference>
<reference evidence="8" key="1">
    <citation type="journal article" date="2014" name="Int. J. Syst. Evol. Microbiol.">
        <title>Complete genome sequence of Corynebacterium casei LMG S-19264T (=DSM 44701T), isolated from a smear-ripened cheese.</title>
        <authorList>
            <consortium name="US DOE Joint Genome Institute (JGI-PGF)"/>
            <person name="Walter F."/>
            <person name="Albersmeier A."/>
            <person name="Kalinowski J."/>
            <person name="Ruckert C."/>
        </authorList>
    </citation>
    <scope>NUCLEOTIDE SEQUENCE</scope>
    <source>
        <strain evidence="8">KCTC 23732</strain>
    </source>
</reference>
<dbReference type="EMBL" id="BMYS01000002">
    <property type="protein sequence ID" value="GGW78049.1"/>
    <property type="molecule type" value="Genomic_DNA"/>
</dbReference>
<dbReference type="HAMAP" id="MF_02065">
    <property type="entry name" value="MltG"/>
    <property type="match status" value="1"/>
</dbReference>
<dbReference type="Gene3D" id="3.30.160.60">
    <property type="entry name" value="Classic Zinc Finger"/>
    <property type="match status" value="1"/>
</dbReference>
<feature type="site" description="Important for catalytic activity" evidence="7">
    <location>
        <position position="218"/>
    </location>
</feature>
<evidence type="ECO:0000256" key="3">
    <source>
        <dbReference type="ARBA" id="ARBA00022989"/>
    </source>
</evidence>
<keyword evidence="1 7" id="KW-1003">Cell membrane</keyword>
<keyword evidence="9" id="KW-1185">Reference proteome</keyword>
<evidence type="ECO:0000256" key="5">
    <source>
        <dbReference type="ARBA" id="ARBA00023239"/>
    </source>
</evidence>
<dbReference type="EC" id="4.2.2.29" evidence="7"/>
<name>A0A918JFM1_9BURK</name>
<comment type="catalytic activity">
    <reaction evidence="7">
        <text>a peptidoglycan chain = a peptidoglycan chain with N-acetyl-1,6-anhydromuramyl-[peptide] at the reducing end + a peptidoglycan chain with N-acetylglucosamine at the non-reducing end.</text>
        <dbReference type="EC" id="4.2.2.29"/>
    </reaction>
</comment>
<evidence type="ECO:0000256" key="2">
    <source>
        <dbReference type="ARBA" id="ARBA00022692"/>
    </source>
</evidence>
<dbReference type="NCBIfam" id="TIGR00247">
    <property type="entry name" value="endolytic transglycosylase MltG"/>
    <property type="match status" value="1"/>
</dbReference>
<dbReference type="Pfam" id="PF02618">
    <property type="entry name" value="YceG"/>
    <property type="match status" value="1"/>
</dbReference>
<keyword evidence="2 7" id="KW-0812">Transmembrane</keyword>
<evidence type="ECO:0000256" key="6">
    <source>
        <dbReference type="ARBA" id="ARBA00023316"/>
    </source>
</evidence>
<dbReference type="Gene3D" id="3.30.1490.480">
    <property type="entry name" value="Endolytic murein transglycosylase"/>
    <property type="match status" value="1"/>
</dbReference>
<evidence type="ECO:0000313" key="8">
    <source>
        <dbReference type="EMBL" id="GGW78049.1"/>
    </source>
</evidence>
<dbReference type="RefSeq" id="WP_189383852.1">
    <property type="nucleotide sequence ID" value="NZ_BAABFY010000057.1"/>
</dbReference>
<dbReference type="GO" id="GO:0071555">
    <property type="term" value="P:cell wall organization"/>
    <property type="evidence" value="ECO:0007669"/>
    <property type="project" value="UniProtKB-KW"/>
</dbReference>
<proteinExistence type="inferred from homology"/>
<dbReference type="GO" id="GO:0009252">
    <property type="term" value="P:peptidoglycan biosynthetic process"/>
    <property type="evidence" value="ECO:0007669"/>
    <property type="project" value="UniProtKB-UniRule"/>
</dbReference>
<sequence length="336" mass="37803">MKLFKSLVLAFVICALLLVIGLGGKVWHWSTSPIPMSTQAVEFTVPKGSTIRTVAETLTKAGLDIEPQLFILYARYTGQDVLLKAGAYEVTQGMTPLDILDKLAKGDMIRRQIALIEGWTYKQIRQALKSNKDIQQTLADITDEELLKKLGSDQTHPEGLFFPETYVFVPGDTDFQILKRAYDEGQKRLMQAWENRDPDTPLKTPYEALILASIVEKETGHSQDRDRVAGVFINRLKANMLLQTDPTVIYGMGDNYKGNISKKDLQTDTPWNTYTRQGLPPTPIAVPGALSIQAALHPEKHGYYYFVARGDGTSEFAENLRKHNQNVQKYILKRGQ</sequence>
<evidence type="ECO:0000313" key="9">
    <source>
        <dbReference type="Proteomes" id="UP000608345"/>
    </source>
</evidence>
<dbReference type="PANTHER" id="PTHR30518">
    <property type="entry name" value="ENDOLYTIC MUREIN TRANSGLYCOSYLASE"/>
    <property type="match status" value="1"/>
</dbReference>
<keyword evidence="5 7" id="KW-0456">Lyase</keyword>
<evidence type="ECO:0000256" key="4">
    <source>
        <dbReference type="ARBA" id="ARBA00023136"/>
    </source>
</evidence>
<evidence type="ECO:0000256" key="7">
    <source>
        <dbReference type="HAMAP-Rule" id="MF_02065"/>
    </source>
</evidence>
<organism evidence="8 9">
    <name type="scientific">Advenella faeciporci</name>
    <dbReference type="NCBI Taxonomy" id="797535"/>
    <lineage>
        <taxon>Bacteria</taxon>
        <taxon>Pseudomonadati</taxon>
        <taxon>Pseudomonadota</taxon>
        <taxon>Betaproteobacteria</taxon>
        <taxon>Burkholderiales</taxon>
        <taxon>Alcaligenaceae</taxon>
    </lineage>
</organism>
<dbReference type="PANTHER" id="PTHR30518:SF2">
    <property type="entry name" value="ENDOLYTIC MUREIN TRANSGLYCOSYLASE"/>
    <property type="match status" value="1"/>
</dbReference>
<dbReference type="GO" id="GO:0008932">
    <property type="term" value="F:lytic endotransglycosylase activity"/>
    <property type="evidence" value="ECO:0007669"/>
    <property type="project" value="UniProtKB-UniRule"/>
</dbReference>
<comment type="caution">
    <text evidence="8">The sequence shown here is derived from an EMBL/GenBank/DDBJ whole genome shotgun (WGS) entry which is preliminary data.</text>
</comment>
<keyword evidence="7" id="KW-0997">Cell inner membrane</keyword>
<reference evidence="8" key="2">
    <citation type="submission" date="2020-09" db="EMBL/GenBank/DDBJ databases">
        <authorList>
            <person name="Sun Q."/>
            <person name="Kim S."/>
        </authorList>
    </citation>
    <scope>NUCLEOTIDE SEQUENCE</scope>
    <source>
        <strain evidence="8">KCTC 23732</strain>
    </source>
</reference>
<dbReference type="InterPro" id="IPR003770">
    <property type="entry name" value="MLTG-like"/>
</dbReference>
<dbReference type="AlphaFoldDB" id="A0A918JFM1"/>
<keyword evidence="4 7" id="KW-0472">Membrane</keyword>
<evidence type="ECO:0000256" key="1">
    <source>
        <dbReference type="ARBA" id="ARBA00022475"/>
    </source>
</evidence>
<protein>
    <recommendedName>
        <fullName evidence="7">Endolytic murein transglycosylase</fullName>
        <ecNumber evidence="7">4.2.2.29</ecNumber>
    </recommendedName>
    <alternativeName>
        <fullName evidence="7">Peptidoglycan lytic transglycosylase</fullName>
    </alternativeName>
    <alternativeName>
        <fullName evidence="7">Peptidoglycan polymerization terminase</fullName>
    </alternativeName>
</protein>
<dbReference type="GO" id="GO:0005886">
    <property type="term" value="C:plasma membrane"/>
    <property type="evidence" value="ECO:0007669"/>
    <property type="project" value="UniProtKB-UniRule"/>
</dbReference>
<accession>A0A918JFM1</accession>
<comment type="function">
    <text evidence="7">Functions as a peptidoglycan terminase that cleaves nascent peptidoglycan strands endolytically to terminate their elongation.</text>
</comment>
<comment type="similarity">
    <text evidence="7">Belongs to the transglycosylase MltG family.</text>
</comment>